<dbReference type="InterPro" id="IPR029044">
    <property type="entry name" value="Nucleotide-diphossugar_trans"/>
</dbReference>
<organism evidence="3 4">
    <name type="scientific">Nocardia cyriacigeorgica</name>
    <dbReference type="NCBI Taxonomy" id="135487"/>
    <lineage>
        <taxon>Bacteria</taxon>
        <taxon>Bacillati</taxon>
        <taxon>Actinomycetota</taxon>
        <taxon>Actinomycetes</taxon>
        <taxon>Mycobacteriales</taxon>
        <taxon>Nocardiaceae</taxon>
        <taxon>Nocardia</taxon>
    </lineage>
</organism>
<evidence type="ECO:0000259" key="2">
    <source>
        <dbReference type="Pfam" id="PF00535"/>
    </source>
</evidence>
<dbReference type="Proteomes" id="UP000471166">
    <property type="component" value="Unassembled WGS sequence"/>
</dbReference>
<feature type="domain" description="Glycosyltransferase 2-like" evidence="2">
    <location>
        <begin position="6"/>
        <end position="165"/>
    </location>
</feature>
<dbReference type="SUPFAM" id="SSF53448">
    <property type="entry name" value="Nucleotide-diphospho-sugar transferases"/>
    <property type="match status" value="1"/>
</dbReference>
<dbReference type="RefSeq" id="WP_163848122.1">
    <property type="nucleotide sequence ID" value="NZ_JAAGVB010000086.1"/>
</dbReference>
<evidence type="ECO:0000313" key="3">
    <source>
        <dbReference type="EMBL" id="NEW36611.1"/>
    </source>
</evidence>
<comment type="similarity">
    <text evidence="1">Belongs to the glycosyltransferase 2 family.</text>
</comment>
<dbReference type="EMBL" id="JAAGVB010000086">
    <property type="protein sequence ID" value="NEW36611.1"/>
    <property type="molecule type" value="Genomic_DNA"/>
</dbReference>
<dbReference type="AlphaFoldDB" id="A0A6P1CVQ9"/>
<dbReference type="Pfam" id="PF00535">
    <property type="entry name" value="Glycos_transf_2"/>
    <property type="match status" value="1"/>
</dbReference>
<gene>
    <name evidence="3" type="ORF">GV791_29225</name>
</gene>
<dbReference type="CDD" id="cd04179">
    <property type="entry name" value="DPM_DPG-synthase_like"/>
    <property type="match status" value="1"/>
</dbReference>
<dbReference type="PANTHER" id="PTHR48090">
    <property type="entry name" value="UNDECAPRENYL-PHOSPHATE 4-DEOXY-4-FORMAMIDO-L-ARABINOSE TRANSFERASE-RELATED"/>
    <property type="match status" value="1"/>
</dbReference>
<comment type="caution">
    <text evidence="3">The sequence shown here is derived from an EMBL/GenBank/DDBJ whole genome shotgun (WGS) entry which is preliminary data.</text>
</comment>
<dbReference type="PANTHER" id="PTHR48090:SF7">
    <property type="entry name" value="RFBJ PROTEIN"/>
    <property type="match status" value="1"/>
</dbReference>
<dbReference type="Gene3D" id="3.90.550.10">
    <property type="entry name" value="Spore Coat Polysaccharide Biosynthesis Protein SpsA, Chain A"/>
    <property type="match status" value="1"/>
</dbReference>
<sequence>MPHRVVIIPAHHEPETVGAVAAAVPDCLEADVLVLDDGGNGVLGELPPRVQVLEVPGQGSTGNGAVVRFGLAAALDRGAQEIYRLDGDGQHDPRYLPAAAEALHHGADVVIGSRFHPSSPAPAPGPVDRLLLTESMRHLVHQLTGLQLTDVISGFWALRAELAGELLPHLTTTGYGLTLELLCRAAHAGAAIAEIPHPQIYAGTARMTTKYASDQLTARCARAGTYLAVLSTVAADLGLTLGAAS</sequence>
<dbReference type="InterPro" id="IPR050256">
    <property type="entry name" value="Glycosyltransferase_2"/>
</dbReference>
<accession>A0A6P1CVQ9</accession>
<evidence type="ECO:0000256" key="1">
    <source>
        <dbReference type="ARBA" id="ARBA00006739"/>
    </source>
</evidence>
<evidence type="ECO:0000313" key="4">
    <source>
        <dbReference type="Proteomes" id="UP000471166"/>
    </source>
</evidence>
<dbReference type="InterPro" id="IPR001173">
    <property type="entry name" value="Glyco_trans_2-like"/>
</dbReference>
<protein>
    <submittedName>
        <fullName evidence="3">Glycosyltransferase family 2 protein</fullName>
    </submittedName>
</protein>
<name>A0A6P1CVQ9_9NOCA</name>
<proteinExistence type="inferred from homology"/>
<keyword evidence="3" id="KW-0808">Transferase</keyword>
<reference evidence="3 4" key="1">
    <citation type="submission" date="2020-01" db="EMBL/GenBank/DDBJ databases">
        <title>Genetics and antimicrobial susceptibilities of Nocardia species isolated from the soil; a comparison with species isolated from humans.</title>
        <authorList>
            <person name="Carrasco G."/>
            <person name="Monzon S."/>
            <person name="Sansegundo M."/>
            <person name="Garcia E."/>
            <person name="Garrido N."/>
            <person name="Medina M.J."/>
            <person name="Villalon P."/>
            <person name="Ramirez-Arocha A.C."/>
            <person name="Jimenez P."/>
            <person name="Cuesta I."/>
            <person name="Valdezate S."/>
        </authorList>
    </citation>
    <scope>NUCLEOTIDE SEQUENCE [LARGE SCALE GENOMIC DNA]</scope>
    <source>
        <strain evidence="3 4">CNM20110626</strain>
    </source>
</reference>
<dbReference type="GO" id="GO:0016740">
    <property type="term" value="F:transferase activity"/>
    <property type="evidence" value="ECO:0007669"/>
    <property type="project" value="UniProtKB-KW"/>
</dbReference>